<accession>A0A164A6N8</accession>
<dbReference type="InterPro" id="IPR047957">
    <property type="entry name" value="ABC_AprD-like_6TM"/>
</dbReference>
<dbReference type="Proteomes" id="UP000076574">
    <property type="component" value="Unassembled WGS sequence"/>
</dbReference>
<evidence type="ECO:0000256" key="7">
    <source>
        <dbReference type="ARBA" id="ARBA00022840"/>
    </source>
</evidence>
<evidence type="ECO:0000256" key="9">
    <source>
        <dbReference type="ARBA" id="ARBA00023136"/>
    </source>
</evidence>
<dbReference type="Gene3D" id="1.20.1560.10">
    <property type="entry name" value="ABC transporter type 1, transmembrane domain"/>
    <property type="match status" value="1"/>
</dbReference>
<dbReference type="InterPro" id="IPR017871">
    <property type="entry name" value="ABC_transporter-like_CS"/>
</dbReference>
<feature type="compositionally biased region" description="Low complexity" evidence="11">
    <location>
        <begin position="568"/>
        <end position="583"/>
    </location>
</feature>
<dbReference type="GO" id="GO:0005524">
    <property type="term" value="F:ATP binding"/>
    <property type="evidence" value="ECO:0007669"/>
    <property type="project" value="UniProtKB-KW"/>
</dbReference>
<feature type="region of interest" description="Disordered" evidence="11">
    <location>
        <begin position="595"/>
        <end position="615"/>
    </location>
</feature>
<feature type="compositionally biased region" description="Basic and acidic residues" evidence="11">
    <location>
        <begin position="604"/>
        <end position="615"/>
    </location>
</feature>
<dbReference type="Pfam" id="PF00005">
    <property type="entry name" value="ABC_tran"/>
    <property type="match status" value="1"/>
</dbReference>
<evidence type="ECO:0000256" key="2">
    <source>
        <dbReference type="ARBA" id="ARBA00005417"/>
    </source>
</evidence>
<evidence type="ECO:0000313" key="16">
    <source>
        <dbReference type="Proteomes" id="UP000076574"/>
    </source>
</evidence>
<dbReference type="PROSITE" id="PS50893">
    <property type="entry name" value="ABC_TRANSPORTER_2"/>
    <property type="match status" value="1"/>
</dbReference>
<dbReference type="RefSeq" id="WP_068731030.1">
    <property type="nucleotide sequence ID" value="NZ_LVYV01000004.1"/>
</dbReference>
<protein>
    <submittedName>
        <fullName evidence="15">Type I secretion protein</fullName>
    </submittedName>
</protein>
<proteinExistence type="inferred from homology"/>
<dbReference type="PROSITE" id="PS00211">
    <property type="entry name" value="ABC_TRANSPORTER_1"/>
    <property type="match status" value="1"/>
</dbReference>
<comment type="caution">
    <text evidence="15">The sequence shown here is derived from an EMBL/GenBank/DDBJ whole genome shotgun (WGS) entry which is preliminary data.</text>
</comment>
<dbReference type="Pfam" id="PF00664">
    <property type="entry name" value="ABC_membrane"/>
    <property type="match status" value="1"/>
</dbReference>
<dbReference type="InterPro" id="IPR010128">
    <property type="entry name" value="ATPase_T1SS_PrtD-like"/>
</dbReference>
<keyword evidence="3" id="KW-0813">Transport</keyword>
<keyword evidence="5 12" id="KW-0812">Transmembrane</keyword>
<name>A0A164A6N8_9BRAD</name>
<dbReference type="EMBL" id="LVYV01000004">
    <property type="protein sequence ID" value="KZD24330.1"/>
    <property type="molecule type" value="Genomic_DNA"/>
</dbReference>
<keyword evidence="7" id="KW-0067">ATP-binding</keyword>
<dbReference type="GO" id="GO:0016887">
    <property type="term" value="F:ATP hydrolysis activity"/>
    <property type="evidence" value="ECO:0007669"/>
    <property type="project" value="InterPro"/>
</dbReference>
<dbReference type="GO" id="GO:0030256">
    <property type="term" value="C:type I protein secretion system complex"/>
    <property type="evidence" value="ECO:0007669"/>
    <property type="project" value="InterPro"/>
</dbReference>
<evidence type="ECO:0000256" key="5">
    <source>
        <dbReference type="ARBA" id="ARBA00022692"/>
    </source>
</evidence>
<comment type="similarity">
    <text evidence="2">Belongs to the ABC transporter superfamily.</text>
</comment>
<dbReference type="InterPro" id="IPR039421">
    <property type="entry name" value="Type_1_exporter"/>
</dbReference>
<gene>
    <name evidence="15" type="ORF">A4A58_22890</name>
</gene>
<evidence type="ECO:0000259" key="13">
    <source>
        <dbReference type="PROSITE" id="PS50893"/>
    </source>
</evidence>
<dbReference type="PANTHER" id="PTHR24221:SF248">
    <property type="entry name" value="ABC TRANSPORTER TRANSMEMBRANE REGION"/>
    <property type="match status" value="1"/>
</dbReference>
<feature type="transmembrane region" description="Helical" evidence="12">
    <location>
        <begin position="59"/>
        <end position="79"/>
    </location>
</feature>
<dbReference type="AlphaFoldDB" id="A0A164A6N8"/>
<dbReference type="SUPFAM" id="SSF90123">
    <property type="entry name" value="ABC transporter transmembrane region"/>
    <property type="match status" value="1"/>
</dbReference>
<dbReference type="GO" id="GO:0034040">
    <property type="term" value="F:ATPase-coupled lipid transmembrane transporter activity"/>
    <property type="evidence" value="ECO:0007669"/>
    <property type="project" value="TreeGrafter"/>
</dbReference>
<sequence>MVKAPQRVPSQPLAATVVSPLKLAIAGIALISGIVNVLALTAPLFMLQVYDRVLASRSVSTLIGLGVLAATLYAFQSLFDIIRSRILLRIGERFDHQLSGRVHDAVVGLPLEMPLPGDGLQPLRDLDNVRGFLSGPGPTAFFDLPWMPFYLAICFVFHFWIGITALVGAVILVSLTLLTNARSRGPARETVQHGMFRNALMEASRRNAEVVRAMGLGGRMAARWHRTNSDYLAANRRAGDVVGGLGGVARALRALLQSTMLGVGAYLVIRQEASAGVMVASSIMMGRALAPVDLAISTWKPFLMARQSWARLDELLTRVPEAAKAMALPRAHIDLRVEAMTIAPPGEKRPTVTGLSFTVSAGSALGIIGHSGSGKSTLARALVGAWRPASGKVRIDGASFDQWDREMLGRNIGYLPQGVELFDGTIAENISRFEDDPDSEAIVAAAKAAAVHDLILRLEHGYQTRIGEAGSALSAGQRQRIGLARALYGDPFLVVLDEPNANLDVEGEAAVIRAIAAIRERRGIAIVIAHRPSAIGAVDLVLVMEGGRAKAFGPRADVLSKALKAPAPAAHSSGTTTGHTATARSLAPLRVIANPADKSGMSTHPHDDMEDRDAR</sequence>
<evidence type="ECO:0000256" key="4">
    <source>
        <dbReference type="ARBA" id="ARBA00022475"/>
    </source>
</evidence>
<feature type="transmembrane region" description="Helical" evidence="12">
    <location>
        <begin position="23"/>
        <end position="47"/>
    </location>
</feature>
<dbReference type="CDD" id="cd18586">
    <property type="entry name" value="ABC_6TM_PrtD_like"/>
    <property type="match status" value="1"/>
</dbReference>
<dbReference type="InterPro" id="IPR011527">
    <property type="entry name" value="ABC1_TM_dom"/>
</dbReference>
<dbReference type="PANTHER" id="PTHR24221">
    <property type="entry name" value="ATP-BINDING CASSETTE SUB-FAMILY B"/>
    <property type="match status" value="1"/>
</dbReference>
<reference evidence="15 16" key="1">
    <citation type="submission" date="2016-03" db="EMBL/GenBank/DDBJ databases">
        <title>Microsymbionts genomes from the relict species Vavilovia formosa (Stev.) Fed.</title>
        <authorList>
            <person name="Kopat V."/>
            <person name="Chirak E."/>
            <person name="Kimeklis A."/>
            <person name="Andronov E."/>
        </authorList>
    </citation>
    <scope>NUCLEOTIDE SEQUENCE [LARGE SCALE GENOMIC DNA]</scope>
    <source>
        <strain evidence="15 16">Vaf07</strain>
    </source>
</reference>
<dbReference type="InterPro" id="IPR003593">
    <property type="entry name" value="AAA+_ATPase"/>
</dbReference>
<comment type="function">
    <text evidence="10">Involved in beta-(1--&gt;2)glucan export. Transmembrane domains (TMD) form a pore in the inner membrane and the ATP-binding domain (NBD) is responsible for energy generation.</text>
</comment>
<dbReference type="NCBIfam" id="TIGR01842">
    <property type="entry name" value="type_I_sec_PrtD"/>
    <property type="match status" value="1"/>
</dbReference>
<dbReference type="GO" id="GO:0140359">
    <property type="term" value="F:ABC-type transporter activity"/>
    <property type="evidence" value="ECO:0007669"/>
    <property type="project" value="InterPro"/>
</dbReference>
<keyword evidence="9 12" id="KW-0472">Membrane</keyword>
<feature type="transmembrane region" description="Helical" evidence="12">
    <location>
        <begin position="149"/>
        <end position="178"/>
    </location>
</feature>
<dbReference type="InterPro" id="IPR027417">
    <property type="entry name" value="P-loop_NTPase"/>
</dbReference>
<dbReference type="STRING" id="943830.A4A58_22890"/>
<dbReference type="FunFam" id="3.40.50.300:FF:001444">
    <property type="entry name" value="ABC transporter ATP-binding protein"/>
    <property type="match status" value="1"/>
</dbReference>
<evidence type="ECO:0000256" key="3">
    <source>
        <dbReference type="ARBA" id="ARBA00022448"/>
    </source>
</evidence>
<evidence type="ECO:0000256" key="12">
    <source>
        <dbReference type="SAM" id="Phobius"/>
    </source>
</evidence>
<dbReference type="PROSITE" id="PS50929">
    <property type="entry name" value="ABC_TM1F"/>
    <property type="match status" value="1"/>
</dbReference>
<evidence type="ECO:0000313" key="15">
    <source>
        <dbReference type="EMBL" id="KZD24330.1"/>
    </source>
</evidence>
<evidence type="ECO:0000256" key="11">
    <source>
        <dbReference type="SAM" id="MobiDB-lite"/>
    </source>
</evidence>
<keyword evidence="16" id="KW-1185">Reference proteome</keyword>
<feature type="domain" description="ABC transmembrane type-1" evidence="14">
    <location>
        <begin position="26"/>
        <end position="304"/>
    </location>
</feature>
<keyword evidence="6" id="KW-0547">Nucleotide-binding</keyword>
<comment type="subcellular location">
    <subcellularLocation>
        <location evidence="1">Cell membrane</location>
        <topology evidence="1">Multi-pass membrane protein</topology>
    </subcellularLocation>
</comment>
<dbReference type="Gene3D" id="3.40.50.300">
    <property type="entry name" value="P-loop containing nucleotide triphosphate hydrolases"/>
    <property type="match status" value="1"/>
</dbReference>
<dbReference type="InterPro" id="IPR003439">
    <property type="entry name" value="ABC_transporter-like_ATP-bd"/>
</dbReference>
<keyword evidence="4" id="KW-1003">Cell membrane</keyword>
<organism evidence="15 16">
    <name type="scientific">Tardiphaga robiniae</name>
    <dbReference type="NCBI Taxonomy" id="943830"/>
    <lineage>
        <taxon>Bacteria</taxon>
        <taxon>Pseudomonadati</taxon>
        <taxon>Pseudomonadota</taxon>
        <taxon>Alphaproteobacteria</taxon>
        <taxon>Hyphomicrobiales</taxon>
        <taxon>Nitrobacteraceae</taxon>
        <taxon>Tardiphaga</taxon>
    </lineage>
</organism>
<dbReference type="InterPro" id="IPR036640">
    <property type="entry name" value="ABC1_TM_sf"/>
</dbReference>
<evidence type="ECO:0000256" key="1">
    <source>
        <dbReference type="ARBA" id="ARBA00004651"/>
    </source>
</evidence>
<dbReference type="GO" id="GO:0005886">
    <property type="term" value="C:plasma membrane"/>
    <property type="evidence" value="ECO:0007669"/>
    <property type="project" value="UniProtKB-SubCell"/>
</dbReference>
<dbReference type="OrthoDB" id="9808328at2"/>
<evidence type="ECO:0000259" key="14">
    <source>
        <dbReference type="PROSITE" id="PS50929"/>
    </source>
</evidence>
<dbReference type="SUPFAM" id="SSF52540">
    <property type="entry name" value="P-loop containing nucleoside triphosphate hydrolases"/>
    <property type="match status" value="1"/>
</dbReference>
<dbReference type="GO" id="GO:0030253">
    <property type="term" value="P:protein secretion by the type I secretion system"/>
    <property type="evidence" value="ECO:0007669"/>
    <property type="project" value="InterPro"/>
</dbReference>
<evidence type="ECO:0000256" key="6">
    <source>
        <dbReference type="ARBA" id="ARBA00022741"/>
    </source>
</evidence>
<feature type="domain" description="ABC transporter" evidence="13">
    <location>
        <begin position="335"/>
        <end position="571"/>
    </location>
</feature>
<evidence type="ECO:0000256" key="8">
    <source>
        <dbReference type="ARBA" id="ARBA00022989"/>
    </source>
</evidence>
<dbReference type="SMART" id="SM00382">
    <property type="entry name" value="AAA"/>
    <property type="match status" value="1"/>
</dbReference>
<feature type="region of interest" description="Disordered" evidence="11">
    <location>
        <begin position="568"/>
        <end position="587"/>
    </location>
</feature>
<keyword evidence="8 12" id="KW-1133">Transmembrane helix</keyword>
<evidence type="ECO:0000256" key="10">
    <source>
        <dbReference type="ARBA" id="ARBA00024722"/>
    </source>
</evidence>